<evidence type="ECO:0008006" key="3">
    <source>
        <dbReference type="Google" id="ProtNLM"/>
    </source>
</evidence>
<dbReference type="STRING" id="1123402.SAMN02583745_00656"/>
<evidence type="ECO:0000313" key="2">
    <source>
        <dbReference type="Proteomes" id="UP000242642"/>
    </source>
</evidence>
<dbReference type="Pfam" id="PF10139">
    <property type="entry name" value="Virul_Fac"/>
    <property type="match status" value="1"/>
</dbReference>
<dbReference type="PIRSF" id="PIRSF034586">
    <property type="entry name" value="Vir_effector_SfrC"/>
    <property type="match status" value="1"/>
</dbReference>
<keyword evidence="2" id="KW-1185">Reference proteome</keyword>
<reference evidence="2" key="1">
    <citation type="submission" date="2016-10" db="EMBL/GenBank/DDBJ databases">
        <authorList>
            <person name="Varghese N."/>
            <person name="Submissions S."/>
        </authorList>
    </citation>
    <scope>NUCLEOTIDE SEQUENCE [LARGE SCALE GENOMIC DNA]</scope>
    <source>
        <strain evidence="2">DSM 18579</strain>
    </source>
</reference>
<dbReference type="EMBL" id="FOHV01000004">
    <property type="protein sequence ID" value="SES84109.1"/>
    <property type="molecule type" value="Genomic_DNA"/>
</dbReference>
<dbReference type="RefSeq" id="WP_093317797.1">
    <property type="nucleotide sequence ID" value="NZ_FOHV01000004.1"/>
</dbReference>
<dbReference type="Proteomes" id="UP000242642">
    <property type="component" value="Unassembled WGS sequence"/>
</dbReference>
<evidence type="ECO:0000313" key="1">
    <source>
        <dbReference type="EMBL" id="SES84109.1"/>
    </source>
</evidence>
<dbReference type="AlphaFoldDB" id="A0A1H9ZQY4"/>
<dbReference type="InterPro" id="IPR017030">
    <property type="entry name" value="Vir_effector_SfrC"/>
</dbReference>
<organism evidence="1 2">
    <name type="scientific">Thorsellia anophelis DSM 18579</name>
    <dbReference type="NCBI Taxonomy" id="1123402"/>
    <lineage>
        <taxon>Bacteria</taxon>
        <taxon>Pseudomonadati</taxon>
        <taxon>Pseudomonadota</taxon>
        <taxon>Gammaproteobacteria</taxon>
        <taxon>Enterobacterales</taxon>
        <taxon>Thorselliaceae</taxon>
        <taxon>Thorsellia</taxon>
    </lineage>
</organism>
<gene>
    <name evidence="1" type="ORF">SAMN02583745_00656</name>
</gene>
<proteinExistence type="predicted"/>
<name>A0A1H9ZQY4_9GAMM</name>
<accession>A0A1H9ZQY4</accession>
<protein>
    <recommendedName>
        <fullName evidence="3">Virulence factor</fullName>
    </recommendedName>
</protein>
<dbReference type="OrthoDB" id="1060501at2"/>
<sequence>MINALINQTQLKSISIEQQALVKNWVNLYEGSGQAIDWIKKVRKESKRVNGEADNLIIKLRRARNLSKSLSHATMQPMTVGFFGLSQAGKSYLISSLAASSDTGKLATQLGEHQLDFINHINPPGGGKEATGLVTRFSSRHSDAPKDFPVELSVFNEIEIAKILANAFFNDFNQQKVRNEFDENYINQHLQALMKRKQNNIIPGVDSDDVVSLWDYMVRLAEKSQNQFKVHYWPIAIELAPYLTLADRAELFSLLWGALPELTEAYRDFAFAISNMAGAKKVFAPLSALVTEHAGVYSQKDSIMNVDMLSRLKTEDDFKINIVTADNVNQPISVSIAMLAALTVELYIPLSDKTSEPLFESVDLLDFPGYRGRLSLESMQQVANNDAQDESEDILSQLFLRGKVAYLFERYTDNQEMNTLIMCTASSKQSDVTSVGPVLDDWIKRTQGEDYIARSKRKAGLIWALTMFDMRVGQSLTLDESQLNDVWGTGGLMKMAMLERFGQYDWLQNWDGKPFNNTFLVRKPRLEQFSSIILDDNHEVSINPNHESKLALMRQTFVQDETINKHIASSAEAWDAMMTLNDGGMDRMTATLKETAILANKISRIKEQLEQIKHDLIDNRLMHWYQAQGAADFQLKQQVAREVVEGLNKQAKRHGEILVALLPEQKILERLYLQDANFATNLGGQTNESTQTGSSMLDDPFSSDNSFGDGIDLFSDAPVSFDEFASKEAINAHHDAAIADQDKLFTEALMSEWFAHLRQLPENTELLNVLGVPRNIMEKFIDELITAVVRLRVEQTLLEKFRGTEHIGVRRERLVSRQVFKALTHLGDFLSWLGYLDVAMEQRPKSRVVAGEEIFKLPEATYPVLPSIKESNQLLTLDNQPTRYTERYVYDWLVGLMKLIEENAGHSAGREIAAEDNERLGMIISLMRANTLN</sequence>